<sequence length="267" mass="29448">MKIYISADMEGITGVTHWDEVDHNKPSVYTQFQAKMTQEVVAACEGANDAGAKEIWVKDAHYSGRNILSEELPENVKLIRGWSGHPYSMVQELDESFDALMMVGYHSMAGKGGNPLAHTLSSSKLDSVFINGQQTSEFFLHGNIAAKHGVPLVFVSGDAGLCEEVKDVSPNTTTHATMVGVGDSTINIQPETSRKAIREKVKVTLSSNLKKCIWTHPDSFSLEVRFIKQQLAYRASHYPGATLLDAKTVAFEASDFDNIMRFMLFTV</sequence>
<name>A0A381XFJ0_9ZZZZ</name>
<dbReference type="PIRSF" id="PIRSF015853">
    <property type="entry name" value="Pep_DppA"/>
    <property type="match status" value="1"/>
</dbReference>
<accession>A0A381XFJ0</accession>
<dbReference type="InterPro" id="IPR007035">
    <property type="entry name" value="Peptidase_M55"/>
</dbReference>
<evidence type="ECO:0000313" key="1">
    <source>
        <dbReference type="EMBL" id="SVA63370.1"/>
    </source>
</evidence>
<evidence type="ECO:0008006" key="2">
    <source>
        <dbReference type="Google" id="ProtNLM"/>
    </source>
</evidence>
<dbReference type="EMBL" id="UINC01014954">
    <property type="protein sequence ID" value="SVA63370.1"/>
    <property type="molecule type" value="Genomic_DNA"/>
</dbReference>
<dbReference type="InterPro" id="IPR036177">
    <property type="entry name" value="Peptidase_M55_sf"/>
</dbReference>
<dbReference type="Gene3D" id="3.40.50.10780">
    <property type="entry name" value="Dipeptide transport protein"/>
    <property type="match status" value="1"/>
</dbReference>
<reference evidence="1" key="1">
    <citation type="submission" date="2018-05" db="EMBL/GenBank/DDBJ databases">
        <authorList>
            <person name="Lanie J.A."/>
            <person name="Ng W.-L."/>
            <person name="Kazmierczak K.M."/>
            <person name="Andrzejewski T.M."/>
            <person name="Davidsen T.M."/>
            <person name="Wayne K.J."/>
            <person name="Tettelin H."/>
            <person name="Glass J.I."/>
            <person name="Rusch D."/>
            <person name="Podicherti R."/>
            <person name="Tsui H.-C.T."/>
            <person name="Winkler M.E."/>
        </authorList>
    </citation>
    <scope>NUCLEOTIDE SEQUENCE</scope>
</reference>
<dbReference type="AlphaFoldDB" id="A0A381XFJ0"/>
<dbReference type="SUPFAM" id="SSF63992">
    <property type="entry name" value="Dipeptide transport protein"/>
    <property type="match status" value="1"/>
</dbReference>
<dbReference type="Gene3D" id="3.30.1360.130">
    <property type="entry name" value="Dipeptide transport protein"/>
    <property type="match status" value="1"/>
</dbReference>
<dbReference type="Pfam" id="PF04951">
    <property type="entry name" value="Peptidase_M55"/>
    <property type="match status" value="1"/>
</dbReference>
<proteinExistence type="predicted"/>
<dbReference type="InterPro" id="IPR027476">
    <property type="entry name" value="DppA_N"/>
</dbReference>
<organism evidence="1">
    <name type="scientific">marine metagenome</name>
    <dbReference type="NCBI Taxonomy" id="408172"/>
    <lineage>
        <taxon>unclassified sequences</taxon>
        <taxon>metagenomes</taxon>
        <taxon>ecological metagenomes</taxon>
    </lineage>
</organism>
<dbReference type="CDD" id="cd08770">
    <property type="entry name" value="DAP_dppA_3"/>
    <property type="match status" value="1"/>
</dbReference>
<gene>
    <name evidence="1" type="ORF">METZ01_LOCUS116224</name>
</gene>
<protein>
    <recommendedName>
        <fullName evidence="2">Amino acid amidase</fullName>
    </recommendedName>
</protein>